<comment type="caution">
    <text evidence="2">The sequence shown here is derived from an EMBL/GenBank/DDBJ whole genome shotgun (WGS) entry which is preliminary data.</text>
</comment>
<dbReference type="eggNOG" id="ENOG502ZPWA">
    <property type="taxonomic scope" value="Bacteria"/>
</dbReference>
<dbReference type="RefSeq" id="WP_043845935.1">
    <property type="nucleotide sequence ID" value="NZ_AQQW01000010.1"/>
</dbReference>
<keyword evidence="1" id="KW-1133">Transmembrane helix</keyword>
<reference evidence="2 3" key="1">
    <citation type="journal article" date="2014" name="Antonie Van Leeuwenhoek">
        <title>Roseivivax atlanticus sp. nov., isolated from surface seawater of the Atlantic Ocean.</title>
        <authorList>
            <person name="Li G."/>
            <person name="Lai Q."/>
            <person name="Liu X."/>
            <person name="Sun F."/>
            <person name="Shao Z."/>
        </authorList>
    </citation>
    <scope>NUCLEOTIDE SEQUENCE [LARGE SCALE GENOMIC DNA]</scope>
    <source>
        <strain evidence="2 3">22II-s10s</strain>
    </source>
</reference>
<evidence type="ECO:0000313" key="2">
    <source>
        <dbReference type="EMBL" id="ETW11785.1"/>
    </source>
</evidence>
<evidence type="ECO:0000256" key="1">
    <source>
        <dbReference type="SAM" id="Phobius"/>
    </source>
</evidence>
<protein>
    <submittedName>
        <fullName evidence="2">Uncharacterized protein</fullName>
    </submittedName>
</protein>
<feature type="transmembrane region" description="Helical" evidence="1">
    <location>
        <begin position="38"/>
        <end position="60"/>
    </location>
</feature>
<organism evidence="2 3">
    <name type="scientific">Roseivivax marinus</name>
    <dbReference type="NCBI Taxonomy" id="1379903"/>
    <lineage>
        <taxon>Bacteria</taxon>
        <taxon>Pseudomonadati</taxon>
        <taxon>Pseudomonadota</taxon>
        <taxon>Alphaproteobacteria</taxon>
        <taxon>Rhodobacterales</taxon>
        <taxon>Roseobacteraceae</taxon>
        <taxon>Roseivivax</taxon>
    </lineage>
</organism>
<evidence type="ECO:0000313" key="3">
    <source>
        <dbReference type="Proteomes" id="UP000019063"/>
    </source>
</evidence>
<accession>W4HIF7</accession>
<feature type="transmembrane region" description="Helical" evidence="1">
    <location>
        <begin position="7"/>
        <end position="32"/>
    </location>
</feature>
<dbReference type="AlphaFoldDB" id="W4HIF7"/>
<gene>
    <name evidence="2" type="ORF">ATO8_16098</name>
</gene>
<keyword evidence="3" id="KW-1185">Reference proteome</keyword>
<dbReference type="EMBL" id="AQQW01000010">
    <property type="protein sequence ID" value="ETW11785.1"/>
    <property type="molecule type" value="Genomic_DNA"/>
</dbReference>
<sequence length="88" mass="9545">MSKRQQALFIFLVWLCVYPGVVLLAALVGWLFPDAPVWLRILLSTGVTVPCVSLVVLPWVNKVVAKAQGQSVAELKRAQAKAAERAGS</sequence>
<proteinExistence type="predicted"/>
<name>W4HIF7_9RHOB</name>
<keyword evidence="1" id="KW-0472">Membrane</keyword>
<dbReference type="STRING" id="1379903.ATO8_16098"/>
<dbReference type="Proteomes" id="UP000019063">
    <property type="component" value="Unassembled WGS sequence"/>
</dbReference>
<keyword evidence="1" id="KW-0812">Transmembrane</keyword>